<evidence type="ECO:0000259" key="4">
    <source>
        <dbReference type="Pfam" id="PF01591"/>
    </source>
</evidence>
<dbReference type="Pfam" id="PF00300">
    <property type="entry name" value="His_Phos_1"/>
    <property type="match status" value="1"/>
</dbReference>
<protein>
    <submittedName>
        <fullName evidence="5">SPOSA6832_01426-mRNA-1:cds</fullName>
    </submittedName>
</protein>
<dbReference type="Pfam" id="PF01591">
    <property type="entry name" value="6PF2K"/>
    <property type="match status" value="1"/>
</dbReference>
<dbReference type="Gene3D" id="3.40.50.300">
    <property type="entry name" value="P-loop containing nucleotide triphosphate hydrolases"/>
    <property type="match status" value="1"/>
</dbReference>
<keyword evidence="6" id="KW-1185">Reference proteome</keyword>
<dbReference type="SUPFAM" id="SSF52540">
    <property type="entry name" value="P-loop containing nucleoside triphosphate hydrolases"/>
    <property type="match status" value="1"/>
</dbReference>
<dbReference type="InterPro" id="IPR003094">
    <property type="entry name" value="6Pfruct_kin"/>
</dbReference>
<dbReference type="GO" id="GO:0005829">
    <property type="term" value="C:cytosol"/>
    <property type="evidence" value="ECO:0007669"/>
    <property type="project" value="TreeGrafter"/>
</dbReference>
<dbReference type="InterPro" id="IPR029033">
    <property type="entry name" value="His_PPase_superfam"/>
</dbReference>
<dbReference type="CDD" id="cd07067">
    <property type="entry name" value="HP_PGM_like"/>
    <property type="match status" value="1"/>
</dbReference>
<dbReference type="GO" id="GO:0006003">
    <property type="term" value="P:fructose 2,6-bisphosphate metabolic process"/>
    <property type="evidence" value="ECO:0007669"/>
    <property type="project" value="InterPro"/>
</dbReference>
<dbReference type="Gene3D" id="3.40.50.1240">
    <property type="entry name" value="Phosphoglycerate mutase-like"/>
    <property type="match status" value="1"/>
</dbReference>
<accession>A0A0D6EJF2</accession>
<dbReference type="InterPro" id="IPR013078">
    <property type="entry name" value="His_Pase_superF_clade-1"/>
</dbReference>
<feature type="non-terminal residue" evidence="5">
    <location>
        <position position="1"/>
    </location>
</feature>
<feature type="compositionally biased region" description="Low complexity" evidence="3">
    <location>
        <begin position="22"/>
        <end position="40"/>
    </location>
</feature>
<keyword evidence="1" id="KW-0547">Nucleotide-binding</keyword>
<dbReference type="GO" id="GO:0006000">
    <property type="term" value="P:fructose metabolic process"/>
    <property type="evidence" value="ECO:0007669"/>
    <property type="project" value="InterPro"/>
</dbReference>
<dbReference type="OrthoDB" id="267323at2759"/>
<dbReference type="InterPro" id="IPR013079">
    <property type="entry name" value="6Phosfructo_kin"/>
</dbReference>
<evidence type="ECO:0000256" key="1">
    <source>
        <dbReference type="ARBA" id="ARBA00022741"/>
    </source>
</evidence>
<keyword evidence="2" id="KW-0067">ATP-binding</keyword>
<evidence type="ECO:0000256" key="3">
    <source>
        <dbReference type="SAM" id="MobiDB-lite"/>
    </source>
</evidence>
<dbReference type="PRINTS" id="PR00991">
    <property type="entry name" value="6PFRUCTKNASE"/>
</dbReference>
<dbReference type="SUPFAM" id="SSF53254">
    <property type="entry name" value="Phosphoglycerate mutase-like"/>
    <property type="match status" value="1"/>
</dbReference>
<dbReference type="InterPro" id="IPR027417">
    <property type="entry name" value="P-loop_NTPase"/>
</dbReference>
<proteinExistence type="predicted"/>
<dbReference type="PANTHER" id="PTHR10606:SF44">
    <property type="entry name" value="6-PHOSPHOFRUCTO 2-KINASE_FRUCTOSE 2,6-BISPHOSPHATASE LONG FORM"/>
    <property type="match status" value="1"/>
</dbReference>
<dbReference type="GO" id="GO:0003873">
    <property type="term" value="F:6-phosphofructo-2-kinase activity"/>
    <property type="evidence" value="ECO:0007669"/>
    <property type="project" value="InterPro"/>
</dbReference>
<dbReference type="PANTHER" id="PTHR10606">
    <property type="entry name" value="6-PHOSPHOFRUCTO-2-KINASE/FRUCTOSE-2,6-BISPHOSPHATASE"/>
    <property type="match status" value="1"/>
</dbReference>
<evidence type="ECO:0000256" key="2">
    <source>
        <dbReference type="ARBA" id="ARBA00022840"/>
    </source>
</evidence>
<evidence type="ECO:0000313" key="6">
    <source>
        <dbReference type="Proteomes" id="UP000243876"/>
    </source>
</evidence>
<dbReference type="SMART" id="SM00855">
    <property type="entry name" value="PGAM"/>
    <property type="match status" value="1"/>
</dbReference>
<dbReference type="Proteomes" id="UP000243876">
    <property type="component" value="Unassembled WGS sequence"/>
</dbReference>
<dbReference type="GO" id="GO:0004331">
    <property type="term" value="F:fructose-2,6-bisphosphate 2-phosphatase activity"/>
    <property type="evidence" value="ECO:0007669"/>
    <property type="project" value="TreeGrafter"/>
</dbReference>
<organism evidence="5 6">
    <name type="scientific">Sporidiobolus salmonicolor</name>
    <name type="common">Yeast-like fungus</name>
    <name type="synonym">Sporobolomyces salmonicolor</name>
    <dbReference type="NCBI Taxonomy" id="5005"/>
    <lineage>
        <taxon>Eukaryota</taxon>
        <taxon>Fungi</taxon>
        <taxon>Dikarya</taxon>
        <taxon>Basidiomycota</taxon>
        <taxon>Pucciniomycotina</taxon>
        <taxon>Microbotryomycetes</taxon>
        <taxon>Sporidiobolales</taxon>
        <taxon>Sporidiobolaceae</taxon>
        <taxon>Sporobolomyces</taxon>
    </lineage>
</organism>
<feature type="compositionally biased region" description="Low complexity" evidence="3">
    <location>
        <begin position="74"/>
        <end position="86"/>
    </location>
</feature>
<dbReference type="GO" id="GO:0005524">
    <property type="term" value="F:ATP binding"/>
    <property type="evidence" value="ECO:0007669"/>
    <property type="project" value="UniProtKB-KW"/>
</dbReference>
<sequence>MSSPHQPAPGSGAPLNLPSRPPSSSFSQGQSFSRAASFQFTPRTSEAPTPAGSPDLGPTHLNGAVPAVAALGGSLSRHSSMSRASRPGSVAASPVQSPREEHKGTWCDLPVFLSAQQGRDVLTRARLSGVTPHPPGGKQALLDRQLEHVVPPKHGDDGRDRSPPDQRAQPQGHREQGGQLWHERRQHQCAVLSSFWAESRAVEKPDYSEAKIVVAMVGLPARGKSYLSNKLQRYLLWLEYEVFNVGQYRRQKYRELAETSGKKADQSANFFDASNAEASKAREAMASDCLEDLIKWLKEGGNVGIHDATNSTRARRKALADRVKREPGLRLLFIESVCTDPAVVAANIAVKVASGDPDYDGQEPSQAEKDFRERIKHYEESYQPLDEKLDGEMTYCKMVNVGKQVTVNRIDGYLQSRIAFYLMNLHLTPRSIYFTRVLFLPCPPCFPSNLTFLMRNQHGESQYNVDGQIGGDAPLSERGEKYMQALPQLIKEKLGDTPLTVHLSSVFLPSLRECSCGFMTAQVWTSTLRRTIQTASLLPYEKLTWKSLDELDAGVCDGMTYEEIEQYYPEDYNARDDDKFNYRYRGGESYRDVVIRLEPVILELERQENILVVCHQAVLRCLYGYLTNDGIFGGFFWACHSHNLPQEELPYIKIPLHTVIKLTPKAYGCDEERFALPIEAVDTTRPRPASRVDALRKERDLGVLSPSTSRPPSRGKGLYDA</sequence>
<evidence type="ECO:0000313" key="5">
    <source>
        <dbReference type="EMBL" id="CEQ39868.1"/>
    </source>
</evidence>
<feature type="region of interest" description="Disordered" evidence="3">
    <location>
        <begin position="150"/>
        <end position="182"/>
    </location>
</feature>
<reference evidence="6" key="1">
    <citation type="submission" date="2015-02" db="EMBL/GenBank/DDBJ databases">
        <authorList>
            <person name="Gon?alves P."/>
        </authorList>
    </citation>
    <scope>NUCLEOTIDE SEQUENCE [LARGE SCALE GENOMIC DNA]</scope>
</reference>
<dbReference type="FunFam" id="3.40.50.300:FF:000644">
    <property type="entry name" value="GpmB, Fructose-2,6-bisphosphatase"/>
    <property type="match status" value="1"/>
</dbReference>
<feature type="domain" description="6-phosphofructo-2-kinase" evidence="4">
    <location>
        <begin position="205"/>
        <end position="429"/>
    </location>
</feature>
<dbReference type="AlphaFoldDB" id="A0A0D6EJF2"/>
<gene>
    <name evidence="5" type="primary">SPOSA6832_01426</name>
</gene>
<dbReference type="EMBL" id="CENE01000004">
    <property type="protein sequence ID" value="CEQ39868.1"/>
    <property type="molecule type" value="Genomic_DNA"/>
</dbReference>
<name>A0A0D6EJF2_SPOSA</name>
<feature type="region of interest" description="Disordered" evidence="3">
    <location>
        <begin position="699"/>
        <end position="721"/>
    </location>
</feature>
<feature type="compositionally biased region" description="Basic and acidic residues" evidence="3">
    <location>
        <begin position="153"/>
        <end position="164"/>
    </location>
</feature>
<feature type="region of interest" description="Disordered" evidence="3">
    <location>
        <begin position="1"/>
        <end position="102"/>
    </location>
</feature>